<dbReference type="GO" id="GO:0003677">
    <property type="term" value="F:DNA binding"/>
    <property type="evidence" value="ECO:0007669"/>
    <property type="project" value="UniProtKB-KW"/>
</dbReference>
<dbReference type="InterPro" id="IPR034144">
    <property type="entry name" value="TOPRIM_TopoIII"/>
</dbReference>
<dbReference type="EC" id="5.6.2.1" evidence="3"/>
<keyword evidence="4" id="KW-0799">Topoisomerase</keyword>
<dbReference type="InterPro" id="IPR025589">
    <property type="entry name" value="Toprim_C_rpt"/>
</dbReference>
<evidence type="ECO:0000256" key="9">
    <source>
        <dbReference type="ARBA" id="ARBA00032235"/>
    </source>
</evidence>
<dbReference type="CDD" id="cd00186">
    <property type="entry name" value="TOP1Ac"/>
    <property type="match status" value="1"/>
</dbReference>
<evidence type="ECO:0000256" key="3">
    <source>
        <dbReference type="ARBA" id="ARBA00012891"/>
    </source>
</evidence>
<protein>
    <recommendedName>
        <fullName evidence="3">DNA topoisomerase</fullName>
        <ecNumber evidence="3">5.6.2.1</ecNumber>
    </recommendedName>
    <alternativeName>
        <fullName evidence="10">Omega-protein</fullName>
    </alternativeName>
    <alternativeName>
        <fullName evidence="9">Relaxing enzyme</fullName>
    </alternativeName>
    <alternativeName>
        <fullName evidence="7">Swivelase</fullName>
    </alternativeName>
    <alternativeName>
        <fullName evidence="8">Untwisting enzyme</fullName>
    </alternativeName>
</protein>
<dbReference type="Gene3D" id="2.70.20.10">
    <property type="entry name" value="Topoisomerase I, domain 3"/>
    <property type="match status" value="1"/>
</dbReference>
<evidence type="ECO:0000313" key="13">
    <source>
        <dbReference type="EMBL" id="NSL52628.1"/>
    </source>
</evidence>
<dbReference type="InterPro" id="IPR003601">
    <property type="entry name" value="Topo_IA_2"/>
</dbReference>
<dbReference type="InterPro" id="IPR013497">
    <property type="entry name" value="Topo_IA_cen"/>
</dbReference>
<dbReference type="CDD" id="cd03362">
    <property type="entry name" value="TOPRIM_TopoIA_TopoIII"/>
    <property type="match status" value="1"/>
</dbReference>
<dbReference type="AlphaFoldDB" id="A0A8J8KD39"/>
<dbReference type="GO" id="GO:0043597">
    <property type="term" value="C:cytoplasmic replication fork"/>
    <property type="evidence" value="ECO:0007669"/>
    <property type="project" value="TreeGrafter"/>
</dbReference>
<dbReference type="Pfam" id="PF13342">
    <property type="entry name" value="Toprim_Crpt"/>
    <property type="match status" value="1"/>
</dbReference>
<dbReference type="GO" id="GO:0006310">
    <property type="term" value="P:DNA recombination"/>
    <property type="evidence" value="ECO:0007669"/>
    <property type="project" value="TreeGrafter"/>
</dbReference>
<evidence type="ECO:0000256" key="7">
    <source>
        <dbReference type="ARBA" id="ARBA00030003"/>
    </source>
</evidence>
<dbReference type="Pfam" id="PF01751">
    <property type="entry name" value="Toprim"/>
    <property type="match status" value="1"/>
</dbReference>
<keyword evidence="5" id="KW-0238">DNA-binding</keyword>
<gene>
    <name evidence="13" type="ORF">HR057_12770</name>
</gene>
<dbReference type="Proteomes" id="UP000625804">
    <property type="component" value="Unassembled WGS sequence"/>
</dbReference>
<dbReference type="SUPFAM" id="SSF56712">
    <property type="entry name" value="Prokaryotic type I DNA topoisomerase"/>
    <property type="match status" value="1"/>
</dbReference>
<dbReference type="SMART" id="SM00437">
    <property type="entry name" value="TOP1Ac"/>
    <property type="match status" value="1"/>
</dbReference>
<dbReference type="Gene3D" id="1.10.290.10">
    <property type="entry name" value="Topoisomerase I, domain 4"/>
    <property type="match status" value="1"/>
</dbReference>
<dbReference type="Gene3D" id="1.10.460.10">
    <property type="entry name" value="Topoisomerase I, domain 2"/>
    <property type="match status" value="1"/>
</dbReference>
<keyword evidence="6" id="KW-0413">Isomerase</keyword>
<feature type="domain" description="Toprim" evidence="11">
    <location>
        <begin position="3"/>
        <end position="146"/>
    </location>
</feature>
<name>A0A8J8KD39_9BACI</name>
<keyword evidence="14" id="KW-1185">Reference proteome</keyword>
<dbReference type="PANTHER" id="PTHR11390:SF21">
    <property type="entry name" value="DNA TOPOISOMERASE 3-ALPHA"/>
    <property type="match status" value="1"/>
</dbReference>
<evidence type="ECO:0000256" key="2">
    <source>
        <dbReference type="ARBA" id="ARBA00009446"/>
    </source>
</evidence>
<evidence type="ECO:0000256" key="4">
    <source>
        <dbReference type="ARBA" id="ARBA00023029"/>
    </source>
</evidence>
<sequence length="725" mass="83806">MGKVCILTEKPSVAKNIADALKIKGKKDGYYEGNDYIITWAFGHLLQLYDAKDYEPEMKTWKMENFPFIPEKFRYKVKTNPSNRNLKDAGAEKQLKTIYSLFKRSDVDAIISACDYDREGQIIGDTIIYHLKLNKPIFRLLLNEWTPEEVLKGLKNLKRNDELKPLRDAGISRQWSDWVIGINLTSVATLKYQKGKGQALNIGRVLLPTLKIVYDRDQEIKNFVPENYFKLTATFKTLANELYQGVYIEEKEEKFKDPSYLQTIQQALQGKLSKIIDKQIEHKKEYPPFLFNLTNLQGTITSKYKGWTSDKVLKVAQSLYEKKYITYPRTASVVLEESLVGKAQKVLENLKKGHPYENEITFKKSKRIFDNSKVESHSAIIPTYLIPKSLTKDEEIVYEAIKNRFLAQFMPIAEHEETRILTKAEGIPGVFYTQGKVQMIEGWKKIEQIESKDKVLPFVKINDPVEIVHHELTTHVTKPPKHHTEKTLLRVMETCGKNFQDEESEEMLSSILSGFSIGTPATRAETIKKLKDIGYITVKDKSLLCTELGKRLVETFPVPELFDLEFTGRLEKTLADIEKQKHRREDFLEIIFDFTKKAVEKIKTDRDVTIHEIDTTKKEKESFGNCPLCGYAVIEGQKGYGCSNWKNGCKFVIWKNDKFLAALKKKPTKTMVKALLKNGIVHVKGLTGKNGKKFDAFLRYEKNPENDYFSWKMEFAKQKDLKDER</sequence>
<dbReference type="Gene3D" id="3.40.50.140">
    <property type="match status" value="1"/>
</dbReference>
<dbReference type="PRINTS" id="PR00417">
    <property type="entry name" value="PRTPISMRASEI"/>
</dbReference>
<dbReference type="GO" id="GO:0006265">
    <property type="term" value="P:DNA topological change"/>
    <property type="evidence" value="ECO:0007669"/>
    <property type="project" value="InterPro"/>
</dbReference>
<dbReference type="InterPro" id="IPR006171">
    <property type="entry name" value="TOPRIM_dom"/>
</dbReference>
<dbReference type="RefSeq" id="WP_173731835.1">
    <property type="nucleotide sequence ID" value="NZ_JABTTE010000019.1"/>
</dbReference>
<evidence type="ECO:0000256" key="10">
    <source>
        <dbReference type="ARBA" id="ARBA00032877"/>
    </source>
</evidence>
<evidence type="ECO:0000313" key="14">
    <source>
        <dbReference type="Proteomes" id="UP000625804"/>
    </source>
</evidence>
<dbReference type="InterPro" id="IPR013826">
    <property type="entry name" value="Topo_IA_cen_sub3"/>
</dbReference>
<dbReference type="PROSITE" id="PS52039">
    <property type="entry name" value="TOPO_IA_2"/>
    <property type="match status" value="1"/>
</dbReference>
<dbReference type="EMBL" id="JABTTE010000019">
    <property type="protein sequence ID" value="NSL52628.1"/>
    <property type="molecule type" value="Genomic_DNA"/>
</dbReference>
<dbReference type="GO" id="GO:0006281">
    <property type="term" value="P:DNA repair"/>
    <property type="evidence" value="ECO:0007669"/>
    <property type="project" value="TreeGrafter"/>
</dbReference>
<evidence type="ECO:0000256" key="8">
    <source>
        <dbReference type="ARBA" id="ARBA00031985"/>
    </source>
</evidence>
<dbReference type="InterPro" id="IPR023405">
    <property type="entry name" value="Topo_IA_core_domain"/>
</dbReference>
<dbReference type="SMART" id="SM00436">
    <property type="entry name" value="TOP1Bc"/>
    <property type="match status" value="1"/>
</dbReference>
<comment type="caution">
    <text evidence="13">The sequence shown here is derived from an EMBL/GenBank/DDBJ whole genome shotgun (WGS) entry which is preliminary data.</text>
</comment>
<dbReference type="Pfam" id="PF01131">
    <property type="entry name" value="Topoisom_bac"/>
    <property type="match status" value="1"/>
</dbReference>
<dbReference type="PROSITE" id="PS50880">
    <property type="entry name" value="TOPRIM"/>
    <property type="match status" value="1"/>
</dbReference>
<dbReference type="InterPro" id="IPR013824">
    <property type="entry name" value="Topo_IA_cen_sub1"/>
</dbReference>
<evidence type="ECO:0000256" key="6">
    <source>
        <dbReference type="ARBA" id="ARBA00023235"/>
    </source>
</evidence>
<proteinExistence type="inferred from homology"/>
<dbReference type="PANTHER" id="PTHR11390">
    <property type="entry name" value="PROKARYOTIC DNA TOPOISOMERASE"/>
    <property type="match status" value="1"/>
</dbReference>
<dbReference type="GO" id="GO:0003917">
    <property type="term" value="F:DNA topoisomerase type I (single strand cut, ATP-independent) activity"/>
    <property type="evidence" value="ECO:0007669"/>
    <property type="project" value="UniProtKB-EC"/>
</dbReference>
<dbReference type="SMART" id="SM00493">
    <property type="entry name" value="TOPRIM"/>
    <property type="match status" value="1"/>
</dbReference>
<dbReference type="InterPro" id="IPR000380">
    <property type="entry name" value="Topo_IA"/>
</dbReference>
<dbReference type="InterPro" id="IPR003602">
    <property type="entry name" value="Topo_IA_DNA-bd_dom"/>
</dbReference>
<evidence type="ECO:0000256" key="5">
    <source>
        <dbReference type="ARBA" id="ARBA00023125"/>
    </source>
</evidence>
<dbReference type="InterPro" id="IPR013825">
    <property type="entry name" value="Topo_IA_cen_sub2"/>
</dbReference>
<evidence type="ECO:0000259" key="12">
    <source>
        <dbReference type="PROSITE" id="PS52039"/>
    </source>
</evidence>
<accession>A0A8J8KD39</accession>
<feature type="domain" description="Topo IA-type catalytic" evidence="12">
    <location>
        <begin position="163"/>
        <end position="599"/>
    </location>
</feature>
<comment type="catalytic activity">
    <reaction evidence="1">
        <text>ATP-independent breakage of single-stranded DNA, followed by passage and rejoining.</text>
        <dbReference type="EC" id="5.6.2.1"/>
    </reaction>
</comment>
<evidence type="ECO:0000256" key="1">
    <source>
        <dbReference type="ARBA" id="ARBA00000213"/>
    </source>
</evidence>
<reference evidence="13" key="1">
    <citation type="submission" date="2020-06" db="EMBL/GenBank/DDBJ databases">
        <title>A novel thermopfilic bacterium from Erzurum, Turkey.</title>
        <authorList>
            <person name="Adiguzel A."/>
            <person name="Ay H."/>
            <person name="Baltaci M.O."/>
        </authorList>
    </citation>
    <scope>NUCLEOTIDE SEQUENCE</scope>
    <source>
        <strain evidence="13">P2</strain>
    </source>
</reference>
<comment type="similarity">
    <text evidence="2">Belongs to the type IA topoisomerase family.</text>
</comment>
<evidence type="ECO:0000259" key="11">
    <source>
        <dbReference type="PROSITE" id="PS50880"/>
    </source>
</evidence>
<organism evidence="13 14">
    <name type="scientific">Calidifontibacillus erzurumensis</name>
    <dbReference type="NCBI Taxonomy" id="2741433"/>
    <lineage>
        <taxon>Bacteria</taxon>
        <taxon>Bacillati</taxon>
        <taxon>Bacillota</taxon>
        <taxon>Bacilli</taxon>
        <taxon>Bacillales</taxon>
        <taxon>Bacillaceae</taxon>
        <taxon>Calidifontibacillus/Schinkia group</taxon>
        <taxon>Calidifontibacillus</taxon>
    </lineage>
</organism>